<evidence type="ECO:0000313" key="1">
    <source>
        <dbReference type="EMBL" id="PWL55362.1"/>
    </source>
</evidence>
<dbReference type="Proteomes" id="UP000246114">
    <property type="component" value="Unassembled WGS sequence"/>
</dbReference>
<organism evidence="1 2">
    <name type="scientific">Clostridium cadaveris</name>
    <dbReference type="NCBI Taxonomy" id="1529"/>
    <lineage>
        <taxon>Bacteria</taxon>
        <taxon>Bacillati</taxon>
        <taxon>Bacillota</taxon>
        <taxon>Clostridia</taxon>
        <taxon>Eubacteriales</taxon>
        <taxon>Clostridiaceae</taxon>
        <taxon>Clostridium</taxon>
    </lineage>
</organism>
<evidence type="ECO:0000313" key="2">
    <source>
        <dbReference type="Proteomes" id="UP000246114"/>
    </source>
</evidence>
<name>A0A316MA23_9CLOT</name>
<dbReference type="EMBL" id="QAMZ01000007">
    <property type="protein sequence ID" value="PWL55362.1"/>
    <property type="molecule type" value="Genomic_DNA"/>
</dbReference>
<accession>A0A316MA23</accession>
<sequence>MNKIDALNHLKDLRECFRKYETIEVKRGDLAALNFAIEIMKEYSLKSFNQKNTHVVKVKLDVEEFIQGLNDLRLAIDKLKLTTINVQFNLTEFQENMEKAHRALLLK</sequence>
<proteinExistence type="predicted"/>
<comment type="caution">
    <text evidence="1">The sequence shown here is derived from an EMBL/GenBank/DDBJ whole genome shotgun (WGS) entry which is preliminary data.</text>
</comment>
<protein>
    <submittedName>
        <fullName evidence="1">Uncharacterized protein</fullName>
    </submittedName>
</protein>
<gene>
    <name evidence="1" type="ORF">DBY38_01965</name>
</gene>
<reference evidence="1 2" key="1">
    <citation type="submission" date="2018-03" db="EMBL/GenBank/DDBJ databases">
        <title>The uncultured portion of the human microbiome is neutrally assembled.</title>
        <authorList>
            <person name="Jeraldo P."/>
            <person name="Boardman L."/>
            <person name="White B.A."/>
            <person name="Nelson H."/>
            <person name="Goldenfeld N."/>
            <person name="Chia N."/>
        </authorList>
    </citation>
    <scope>NUCLEOTIDE SEQUENCE [LARGE SCALE GENOMIC DNA]</scope>
    <source>
        <strain evidence="1">CIM:MAG 903</strain>
    </source>
</reference>
<dbReference type="AlphaFoldDB" id="A0A316MA23"/>